<dbReference type="PROSITE" id="PS50405">
    <property type="entry name" value="GST_CTER"/>
    <property type="match status" value="1"/>
</dbReference>
<dbReference type="AlphaFoldDB" id="E2D553"/>
<dbReference type="FunFam" id="3.40.30.10:FF:000044">
    <property type="entry name" value="Glutathione S-transferase GSTU6"/>
    <property type="match status" value="1"/>
</dbReference>
<sequence>MGEVKVHGVKYSPFSKRVEIALKIKGVEYEFVEEDMHNKSDQLLKYNPIHKKIPVLVHHGKPIAESLVIIEYIDEMWKANPILPTDPYERAQARFWTKFFDDKLLPALWNALMVQREDEGKAMEEAHESLKSLENKMSGKEFSERIGFGFLDIQGGIMVAFWIPIIQQISGKEGLTRDKYPAIWAWADHLLGCNLIKENLPDGDPIRTALKARLQSLQANPPK</sequence>
<dbReference type="InterPro" id="IPR045073">
    <property type="entry name" value="Omega/Tau-like"/>
</dbReference>
<evidence type="ECO:0000256" key="3">
    <source>
        <dbReference type="ARBA" id="ARBA00047960"/>
    </source>
</evidence>
<dbReference type="Gene3D" id="1.20.1050.10">
    <property type="match status" value="1"/>
</dbReference>
<dbReference type="InterPro" id="IPR036282">
    <property type="entry name" value="Glutathione-S-Trfase_C_sf"/>
</dbReference>
<dbReference type="GO" id="GO:0004364">
    <property type="term" value="F:glutathione transferase activity"/>
    <property type="evidence" value="ECO:0007669"/>
    <property type="project" value="UniProtKB-UniRule"/>
</dbReference>
<keyword evidence="4" id="KW-0963">Cytoplasm</keyword>
<dbReference type="GO" id="GO:0005829">
    <property type="term" value="C:cytosol"/>
    <property type="evidence" value="ECO:0007669"/>
    <property type="project" value="UniProtKB-SubCell"/>
</dbReference>
<dbReference type="EMBL" id="GQ851946">
    <property type="protein sequence ID" value="ADN03963.1"/>
    <property type="molecule type" value="mRNA"/>
</dbReference>
<feature type="domain" description="GST N-terminal" evidence="5">
    <location>
        <begin position="2"/>
        <end position="81"/>
    </location>
</feature>
<dbReference type="PROSITE" id="PS50404">
    <property type="entry name" value="GST_NTER"/>
    <property type="match status" value="1"/>
</dbReference>
<comment type="catalytic activity">
    <reaction evidence="3 4">
        <text>RX + glutathione = an S-substituted glutathione + a halide anion + H(+)</text>
        <dbReference type="Rhea" id="RHEA:16437"/>
        <dbReference type="ChEBI" id="CHEBI:15378"/>
        <dbReference type="ChEBI" id="CHEBI:16042"/>
        <dbReference type="ChEBI" id="CHEBI:17792"/>
        <dbReference type="ChEBI" id="CHEBI:57925"/>
        <dbReference type="ChEBI" id="CHEBI:90779"/>
        <dbReference type="EC" id="2.5.1.18"/>
    </reaction>
</comment>
<name>E2D553_PHYAN</name>
<proteinExistence type="evidence at transcript level"/>
<comment type="similarity">
    <text evidence="2">Belongs to the GST superfamily. Tau family.</text>
</comment>
<evidence type="ECO:0000256" key="4">
    <source>
        <dbReference type="RuleBase" id="RU369102"/>
    </source>
</evidence>
<keyword evidence="1 4" id="KW-0808">Transferase</keyword>
<dbReference type="SFLD" id="SFLDS00019">
    <property type="entry name" value="Glutathione_Transferase_(cytos"/>
    <property type="match status" value="1"/>
</dbReference>
<accession>E2D553</accession>
<dbReference type="SUPFAM" id="SSF47616">
    <property type="entry name" value="GST C-terminal domain-like"/>
    <property type="match status" value="1"/>
</dbReference>
<evidence type="ECO:0000259" key="5">
    <source>
        <dbReference type="PROSITE" id="PS50404"/>
    </source>
</evidence>
<dbReference type="InterPro" id="IPR040079">
    <property type="entry name" value="Glutathione_S-Trfase"/>
</dbReference>
<dbReference type="InterPro" id="IPR045074">
    <property type="entry name" value="GST_C_Tau"/>
</dbReference>
<evidence type="ECO:0000256" key="1">
    <source>
        <dbReference type="ARBA" id="ARBA00022679"/>
    </source>
</evidence>
<dbReference type="InterPro" id="IPR004045">
    <property type="entry name" value="Glutathione_S-Trfase_N"/>
</dbReference>
<dbReference type="CDD" id="cd03058">
    <property type="entry name" value="GST_N_Tau"/>
    <property type="match status" value="1"/>
</dbReference>
<comment type="subcellular location">
    <subcellularLocation>
        <location evidence="4">Cytoplasm</location>
        <location evidence="4">Cytosol</location>
    </subcellularLocation>
</comment>
<dbReference type="SUPFAM" id="SSF52833">
    <property type="entry name" value="Thioredoxin-like"/>
    <property type="match status" value="1"/>
</dbReference>
<dbReference type="InterPro" id="IPR010987">
    <property type="entry name" value="Glutathione-S-Trfase_C-like"/>
</dbReference>
<dbReference type="SFLD" id="SFLDG01152">
    <property type="entry name" value="Main.3:_Omega-_and_Tau-like"/>
    <property type="match status" value="1"/>
</dbReference>
<dbReference type="PANTHER" id="PTHR11260:SF676">
    <property type="entry name" value="GLUTATHIONE S-TRANSFERASE U8"/>
    <property type="match status" value="1"/>
</dbReference>
<evidence type="ECO:0000256" key="2">
    <source>
        <dbReference type="ARBA" id="ARBA00025743"/>
    </source>
</evidence>
<dbReference type="Pfam" id="PF02798">
    <property type="entry name" value="GST_N"/>
    <property type="match status" value="1"/>
</dbReference>
<feature type="domain" description="GST C-terminal" evidence="6">
    <location>
        <begin position="86"/>
        <end position="223"/>
    </location>
</feature>
<dbReference type="EC" id="2.5.1.18" evidence="4"/>
<dbReference type="GO" id="GO:0006749">
    <property type="term" value="P:glutathione metabolic process"/>
    <property type="evidence" value="ECO:0007669"/>
    <property type="project" value="InterPro"/>
</dbReference>
<dbReference type="PANTHER" id="PTHR11260">
    <property type="entry name" value="GLUTATHIONE S-TRANSFERASE, GST, SUPERFAMILY, GST DOMAIN CONTAINING"/>
    <property type="match status" value="1"/>
</dbReference>
<comment type="function">
    <text evidence="4">Is involved in the conjugation of reduced glutathione to a wide number of exogenous and endogenous hydrophobic electrophiles.</text>
</comment>
<organism evidence="7">
    <name type="scientific">Phytolacca acinosa</name>
    <name type="common">Indian pokeweed</name>
    <name type="synonym">Phytolacca esculenta</name>
    <dbReference type="NCBI Taxonomy" id="3528"/>
    <lineage>
        <taxon>Eukaryota</taxon>
        <taxon>Viridiplantae</taxon>
        <taxon>Streptophyta</taxon>
        <taxon>Embryophyta</taxon>
        <taxon>Tracheophyta</taxon>
        <taxon>Spermatophyta</taxon>
        <taxon>Magnoliopsida</taxon>
        <taxon>eudicotyledons</taxon>
        <taxon>Gunneridae</taxon>
        <taxon>Pentapetalae</taxon>
        <taxon>Caryophyllales</taxon>
        <taxon>Phytolaccaceae</taxon>
        <taxon>Phytolacca</taxon>
    </lineage>
</organism>
<evidence type="ECO:0000259" key="6">
    <source>
        <dbReference type="PROSITE" id="PS50405"/>
    </source>
</evidence>
<evidence type="ECO:0000313" key="7">
    <source>
        <dbReference type="EMBL" id="ADN03963.1"/>
    </source>
</evidence>
<dbReference type="Gene3D" id="3.40.30.10">
    <property type="entry name" value="Glutaredoxin"/>
    <property type="match status" value="1"/>
</dbReference>
<reference evidence="7" key="1">
    <citation type="submission" date="2009-08" db="EMBL/GenBank/DDBJ databases">
        <title>Cloning of the PaGST1 gene from Phytolacca acinosa under cadmium stress.</title>
        <authorList>
            <person name="Wang H."/>
            <person name="Chai T.Y."/>
            <person name="Zhang Y.X."/>
        </authorList>
    </citation>
    <scope>NUCLEOTIDE SEQUENCE</scope>
</reference>
<dbReference type="SFLD" id="SFLDG00358">
    <property type="entry name" value="Main_(cytGST)"/>
    <property type="match status" value="1"/>
</dbReference>
<dbReference type="InterPro" id="IPR036249">
    <property type="entry name" value="Thioredoxin-like_sf"/>
</dbReference>
<dbReference type="CDD" id="cd03185">
    <property type="entry name" value="GST_C_Tau"/>
    <property type="match status" value="1"/>
</dbReference>
<protein>
    <recommendedName>
        <fullName evidence="4">Glutathione S-transferase</fullName>
        <ecNumber evidence="4">2.5.1.18</ecNumber>
    </recommendedName>
</protein>